<keyword evidence="6" id="KW-1185">Reference proteome</keyword>
<evidence type="ECO:0000256" key="3">
    <source>
        <dbReference type="SAM" id="Phobius"/>
    </source>
</evidence>
<evidence type="ECO:0000256" key="1">
    <source>
        <dbReference type="ARBA" id="ARBA00012528"/>
    </source>
</evidence>
<sequence length="637" mass="71335">MRSYGVLLLWLLWLSGGFGTTVVAEPITETRSIRLDDQAGPSITANEAVYYLPASATLAFEQASAPGFNDRWQALGERTINLGQQSIGAWLRFEVHNPLAQPQERWLVIEPPTLDQVDVRVRHAATWGPVYSAGDALPFSVRPLPTRQLAYPITIAAGETATVYLRLRSLEFMVVPMRLETPAYYKAHEHKMQLLLSLFFGAMLAMLVYNACLYLFTRDRSYLWYVAYLFSVIGYELSLTGLGQRYLWPEFSGFSVRAYMLFVCLSFLFAAQFVRTFLRLTAYPGWMLWANNLILIYWALAAGVTLLEPELLRFLFPVSLAFLSSVLGFATTVTLWRKGSSSAKYLTLAWSVLTVSTLLLILALEGFVPHSPLLLNSQVIGFTLEFVLLSIALVERINQERIGRIQAQREALLASERLAAEREAHLQAQQEALEQQRQANEELERRVQERTQSLIKTNEELAAANAELVHINAVDPLCGVHNRRHFETYFTEEINRAKRSGTPVALLIIEIDLFKEINEAFGHPLGDKCIQALASLLSEYTKRAGDLTARLEGATFIMVLPGAVAAEAHALAERICYETSDMRIEYGSATVSFSASIGVVSWTPERGDDSFGFLQAASKALRLAQQEGRNRACLGER</sequence>
<feature type="transmembrane region" description="Helical" evidence="3">
    <location>
        <begin position="374"/>
        <end position="394"/>
    </location>
</feature>
<feature type="transmembrane region" description="Helical" evidence="3">
    <location>
        <begin position="286"/>
        <end position="308"/>
    </location>
</feature>
<dbReference type="Pfam" id="PF07696">
    <property type="entry name" value="7TMR-DISMED2"/>
    <property type="match status" value="1"/>
</dbReference>
<dbReference type="InterPro" id="IPR043128">
    <property type="entry name" value="Rev_trsase/Diguanyl_cyclase"/>
</dbReference>
<evidence type="ECO:0000256" key="2">
    <source>
        <dbReference type="SAM" id="Coils"/>
    </source>
</evidence>
<accession>A0A562PY44</accession>
<evidence type="ECO:0000259" key="4">
    <source>
        <dbReference type="PROSITE" id="PS50887"/>
    </source>
</evidence>
<keyword evidence="3" id="KW-0812">Transmembrane</keyword>
<dbReference type="InterPro" id="IPR050469">
    <property type="entry name" value="Diguanylate_Cyclase"/>
</dbReference>
<evidence type="ECO:0000313" key="6">
    <source>
        <dbReference type="Proteomes" id="UP000316905"/>
    </source>
</evidence>
<evidence type="ECO:0000313" key="5">
    <source>
        <dbReference type="EMBL" id="TWI49318.1"/>
    </source>
</evidence>
<keyword evidence="3" id="KW-1133">Transmembrane helix</keyword>
<dbReference type="PANTHER" id="PTHR45138:SF24">
    <property type="entry name" value="DIGUANYLATE CYCLASE DGCC-RELATED"/>
    <property type="match status" value="1"/>
</dbReference>
<dbReference type="GO" id="GO:1902201">
    <property type="term" value="P:negative regulation of bacterial-type flagellum-dependent cell motility"/>
    <property type="evidence" value="ECO:0007669"/>
    <property type="project" value="TreeGrafter"/>
</dbReference>
<dbReference type="EMBL" id="VLKY01000017">
    <property type="protein sequence ID" value="TWI49318.1"/>
    <property type="molecule type" value="Genomic_DNA"/>
</dbReference>
<dbReference type="InterPro" id="IPR000160">
    <property type="entry name" value="GGDEF_dom"/>
</dbReference>
<protein>
    <recommendedName>
        <fullName evidence="1">diguanylate cyclase</fullName>
        <ecNumber evidence="1">2.7.7.65</ecNumber>
    </recommendedName>
</protein>
<feature type="coiled-coil region" evidence="2">
    <location>
        <begin position="418"/>
        <end position="460"/>
    </location>
</feature>
<dbReference type="SUPFAM" id="SSF55073">
    <property type="entry name" value="Nucleotide cyclase"/>
    <property type="match status" value="1"/>
</dbReference>
<dbReference type="SMART" id="SM00267">
    <property type="entry name" value="GGDEF"/>
    <property type="match status" value="1"/>
</dbReference>
<dbReference type="Pfam" id="PF07695">
    <property type="entry name" value="7TMR-DISM_7TM"/>
    <property type="match status" value="1"/>
</dbReference>
<dbReference type="Gene3D" id="3.30.70.270">
    <property type="match status" value="1"/>
</dbReference>
<feature type="transmembrane region" description="Helical" evidence="3">
    <location>
        <begin position="314"/>
        <end position="336"/>
    </location>
</feature>
<dbReference type="Pfam" id="PF00990">
    <property type="entry name" value="GGDEF"/>
    <property type="match status" value="1"/>
</dbReference>
<comment type="caution">
    <text evidence="5">The sequence shown here is derived from an EMBL/GenBank/DDBJ whole genome shotgun (WGS) entry which is preliminary data.</text>
</comment>
<dbReference type="RefSeq" id="WP_145145130.1">
    <property type="nucleotide sequence ID" value="NZ_VLKY01000017.1"/>
</dbReference>
<feature type="transmembrane region" description="Helical" evidence="3">
    <location>
        <begin position="254"/>
        <end position="274"/>
    </location>
</feature>
<dbReference type="OrthoDB" id="9803824at2"/>
<dbReference type="InterPro" id="IPR011623">
    <property type="entry name" value="7TMR_DISM_rcpt_extracell_dom1"/>
</dbReference>
<dbReference type="PROSITE" id="PS50887">
    <property type="entry name" value="GGDEF"/>
    <property type="match status" value="1"/>
</dbReference>
<name>A0A562PY44_9PSED</name>
<keyword evidence="2" id="KW-0175">Coiled coil</keyword>
<dbReference type="AlphaFoldDB" id="A0A562PY44"/>
<dbReference type="Proteomes" id="UP000316905">
    <property type="component" value="Unassembled WGS sequence"/>
</dbReference>
<dbReference type="GO" id="GO:0005886">
    <property type="term" value="C:plasma membrane"/>
    <property type="evidence" value="ECO:0007669"/>
    <property type="project" value="TreeGrafter"/>
</dbReference>
<dbReference type="InterPro" id="IPR029787">
    <property type="entry name" value="Nucleotide_cyclase"/>
</dbReference>
<dbReference type="Gene3D" id="2.60.40.2380">
    <property type="match status" value="1"/>
</dbReference>
<organism evidence="5 6">
    <name type="scientific">Pseudomonas duriflava</name>
    <dbReference type="NCBI Taxonomy" id="459528"/>
    <lineage>
        <taxon>Bacteria</taxon>
        <taxon>Pseudomonadati</taxon>
        <taxon>Pseudomonadota</taxon>
        <taxon>Gammaproteobacteria</taxon>
        <taxon>Pseudomonadales</taxon>
        <taxon>Pseudomonadaceae</taxon>
        <taxon>Pseudomonas</taxon>
    </lineage>
</organism>
<dbReference type="NCBIfam" id="TIGR00254">
    <property type="entry name" value="GGDEF"/>
    <property type="match status" value="1"/>
</dbReference>
<reference evidence="5 6" key="1">
    <citation type="journal article" date="2015" name="Stand. Genomic Sci.">
        <title>Genomic Encyclopedia of Bacterial and Archaeal Type Strains, Phase III: the genomes of soil and plant-associated and newly described type strains.</title>
        <authorList>
            <person name="Whitman W.B."/>
            <person name="Woyke T."/>
            <person name="Klenk H.P."/>
            <person name="Zhou Y."/>
            <person name="Lilburn T.G."/>
            <person name="Beck B.J."/>
            <person name="De Vos P."/>
            <person name="Vandamme P."/>
            <person name="Eisen J.A."/>
            <person name="Garrity G."/>
            <person name="Hugenholtz P."/>
            <person name="Kyrpides N.C."/>
        </authorList>
    </citation>
    <scope>NUCLEOTIDE SEQUENCE [LARGE SCALE GENOMIC DNA]</scope>
    <source>
        <strain evidence="5 6">CGMCC 1.6858</strain>
    </source>
</reference>
<dbReference type="GO" id="GO:0043709">
    <property type="term" value="P:cell adhesion involved in single-species biofilm formation"/>
    <property type="evidence" value="ECO:0007669"/>
    <property type="project" value="TreeGrafter"/>
</dbReference>
<feature type="domain" description="GGDEF" evidence="4">
    <location>
        <begin position="502"/>
        <end position="637"/>
    </location>
</feature>
<feature type="transmembrane region" description="Helical" evidence="3">
    <location>
        <begin position="194"/>
        <end position="216"/>
    </location>
</feature>
<feature type="transmembrane region" description="Helical" evidence="3">
    <location>
        <begin position="223"/>
        <end position="242"/>
    </location>
</feature>
<gene>
    <name evidence="5" type="ORF">IQ22_04017</name>
</gene>
<proteinExistence type="predicted"/>
<dbReference type="GO" id="GO:0052621">
    <property type="term" value="F:diguanylate cyclase activity"/>
    <property type="evidence" value="ECO:0007669"/>
    <property type="project" value="UniProtKB-EC"/>
</dbReference>
<dbReference type="PANTHER" id="PTHR45138">
    <property type="entry name" value="REGULATORY COMPONENTS OF SENSORY TRANSDUCTION SYSTEM"/>
    <property type="match status" value="1"/>
</dbReference>
<feature type="transmembrane region" description="Helical" evidence="3">
    <location>
        <begin position="348"/>
        <end position="368"/>
    </location>
</feature>
<dbReference type="EC" id="2.7.7.65" evidence="1"/>
<dbReference type="CDD" id="cd01949">
    <property type="entry name" value="GGDEF"/>
    <property type="match status" value="1"/>
</dbReference>
<dbReference type="InterPro" id="IPR011622">
    <property type="entry name" value="7TMR_DISM_rcpt_extracell_dom2"/>
</dbReference>
<keyword evidence="3" id="KW-0472">Membrane</keyword>